<keyword evidence="1" id="KW-0378">Hydrolase</keyword>
<comment type="caution">
    <text evidence="3">The sequence shown here is derived from an EMBL/GenBank/DDBJ whole genome shotgun (WGS) entry which is preliminary data.</text>
</comment>
<dbReference type="Pfam" id="PF05970">
    <property type="entry name" value="PIF1"/>
    <property type="match status" value="1"/>
</dbReference>
<dbReference type="InterPro" id="IPR027417">
    <property type="entry name" value="P-loop_NTPase"/>
</dbReference>
<keyword evidence="1" id="KW-0547">Nucleotide-binding</keyword>
<name>A0A4Y2NZW5_ARAVE</name>
<dbReference type="GO" id="GO:0016887">
    <property type="term" value="F:ATP hydrolysis activity"/>
    <property type="evidence" value="ECO:0007669"/>
    <property type="project" value="RHEA"/>
</dbReference>
<keyword evidence="1" id="KW-0227">DNA damage</keyword>
<keyword evidence="1" id="KW-0347">Helicase</keyword>
<evidence type="ECO:0000259" key="2">
    <source>
        <dbReference type="Pfam" id="PF05970"/>
    </source>
</evidence>
<proteinExistence type="inferred from homology"/>
<keyword evidence="1" id="KW-0234">DNA repair</keyword>
<accession>A0A4Y2NZW5</accession>
<comment type="catalytic activity">
    <reaction evidence="1">
        <text>ATP + H2O = ADP + phosphate + H(+)</text>
        <dbReference type="Rhea" id="RHEA:13065"/>
        <dbReference type="ChEBI" id="CHEBI:15377"/>
        <dbReference type="ChEBI" id="CHEBI:15378"/>
        <dbReference type="ChEBI" id="CHEBI:30616"/>
        <dbReference type="ChEBI" id="CHEBI:43474"/>
        <dbReference type="ChEBI" id="CHEBI:456216"/>
        <dbReference type="EC" id="5.6.2.3"/>
    </reaction>
</comment>
<dbReference type="InterPro" id="IPR010285">
    <property type="entry name" value="DNA_helicase_pif1-like_DEAD"/>
</dbReference>
<dbReference type="GO" id="GO:0005524">
    <property type="term" value="F:ATP binding"/>
    <property type="evidence" value="ECO:0007669"/>
    <property type="project" value="UniProtKB-KW"/>
</dbReference>
<dbReference type="AlphaFoldDB" id="A0A4Y2NZW5"/>
<dbReference type="GO" id="GO:0006281">
    <property type="term" value="P:DNA repair"/>
    <property type="evidence" value="ECO:0007669"/>
    <property type="project" value="UniProtKB-KW"/>
</dbReference>
<gene>
    <name evidence="3" type="ORF">AVEN_21158_1</name>
</gene>
<dbReference type="GO" id="GO:0043139">
    <property type="term" value="F:5'-3' DNA helicase activity"/>
    <property type="evidence" value="ECO:0007669"/>
    <property type="project" value="UniProtKB-EC"/>
</dbReference>
<dbReference type="Proteomes" id="UP000499080">
    <property type="component" value="Unassembled WGS sequence"/>
</dbReference>
<feature type="domain" description="DNA helicase Pif1-like DEAD-box helicase" evidence="2">
    <location>
        <begin position="10"/>
        <end position="91"/>
    </location>
</feature>
<evidence type="ECO:0000256" key="1">
    <source>
        <dbReference type="RuleBase" id="RU363044"/>
    </source>
</evidence>
<dbReference type="Gene3D" id="3.40.50.300">
    <property type="entry name" value="P-loop containing nucleotide triphosphate hydrolases"/>
    <property type="match status" value="1"/>
</dbReference>
<dbReference type="PANTHER" id="PTHR47642:SF5">
    <property type="entry name" value="ATP-DEPENDENT DNA HELICASE"/>
    <property type="match status" value="1"/>
</dbReference>
<comment type="cofactor">
    <cofactor evidence="1">
        <name>Mg(2+)</name>
        <dbReference type="ChEBI" id="CHEBI:18420"/>
    </cofactor>
</comment>
<dbReference type="InterPro" id="IPR051055">
    <property type="entry name" value="PIF1_helicase"/>
</dbReference>
<evidence type="ECO:0000313" key="4">
    <source>
        <dbReference type="Proteomes" id="UP000499080"/>
    </source>
</evidence>
<organism evidence="3 4">
    <name type="scientific">Araneus ventricosus</name>
    <name type="common">Orbweaver spider</name>
    <name type="synonym">Epeira ventricosa</name>
    <dbReference type="NCBI Taxonomy" id="182803"/>
    <lineage>
        <taxon>Eukaryota</taxon>
        <taxon>Metazoa</taxon>
        <taxon>Ecdysozoa</taxon>
        <taxon>Arthropoda</taxon>
        <taxon>Chelicerata</taxon>
        <taxon>Arachnida</taxon>
        <taxon>Araneae</taxon>
        <taxon>Araneomorphae</taxon>
        <taxon>Entelegynae</taxon>
        <taxon>Araneoidea</taxon>
        <taxon>Araneidae</taxon>
        <taxon>Araneus</taxon>
    </lineage>
</organism>
<dbReference type="PANTHER" id="PTHR47642">
    <property type="entry name" value="ATP-DEPENDENT DNA HELICASE"/>
    <property type="match status" value="1"/>
</dbReference>
<protein>
    <recommendedName>
        <fullName evidence="1">ATP-dependent DNA helicase</fullName>
        <ecNumber evidence="1">5.6.2.3</ecNumber>
    </recommendedName>
</protein>
<sequence>MYIGRSHVELGVKQSQKLLQETKVCHIIIITEISKLSFSLFEKIDLRCRKVKPRKSDTPFGVMFLFLPGDIKQLPPVSDRPFYCTNFKGTLQDQGQILYKFINRCYELTTSYWKQGENQRIFRDLLDRLSVGKSTVEVWRLLMTREKANFLLKSLLHFMIVYDSTHKSIQF</sequence>
<keyword evidence="4" id="KW-1185">Reference proteome</keyword>
<dbReference type="EC" id="5.6.2.3" evidence="1"/>
<dbReference type="EMBL" id="BGPR01009988">
    <property type="protein sequence ID" value="GBN43587.1"/>
    <property type="molecule type" value="Genomic_DNA"/>
</dbReference>
<comment type="similarity">
    <text evidence="1">Belongs to the helicase family.</text>
</comment>
<keyword evidence="1" id="KW-0067">ATP-binding</keyword>
<dbReference type="GO" id="GO:0000723">
    <property type="term" value="P:telomere maintenance"/>
    <property type="evidence" value="ECO:0007669"/>
    <property type="project" value="InterPro"/>
</dbReference>
<reference evidence="3 4" key="1">
    <citation type="journal article" date="2019" name="Sci. Rep.">
        <title>Orb-weaving spider Araneus ventricosus genome elucidates the spidroin gene catalogue.</title>
        <authorList>
            <person name="Kono N."/>
            <person name="Nakamura H."/>
            <person name="Ohtoshi R."/>
            <person name="Moran D.A.P."/>
            <person name="Shinohara A."/>
            <person name="Yoshida Y."/>
            <person name="Fujiwara M."/>
            <person name="Mori M."/>
            <person name="Tomita M."/>
            <person name="Arakawa K."/>
        </authorList>
    </citation>
    <scope>NUCLEOTIDE SEQUENCE [LARGE SCALE GENOMIC DNA]</scope>
</reference>
<dbReference type="OrthoDB" id="7470624at2759"/>
<keyword evidence="1" id="KW-0233">DNA recombination</keyword>
<evidence type="ECO:0000313" key="3">
    <source>
        <dbReference type="EMBL" id="GBN43587.1"/>
    </source>
</evidence>
<dbReference type="GO" id="GO:0006310">
    <property type="term" value="P:DNA recombination"/>
    <property type="evidence" value="ECO:0007669"/>
    <property type="project" value="UniProtKB-KW"/>
</dbReference>